<accession>A0A7S3MF55</accession>
<protein>
    <submittedName>
        <fullName evidence="2">Uncharacterized protein</fullName>
    </submittedName>
</protein>
<keyword evidence="1" id="KW-0472">Membrane</keyword>
<feature type="transmembrane region" description="Helical" evidence="1">
    <location>
        <begin position="162"/>
        <end position="188"/>
    </location>
</feature>
<feature type="transmembrane region" description="Helical" evidence="1">
    <location>
        <begin position="121"/>
        <end position="142"/>
    </location>
</feature>
<sequence>MSPTLNYLSSTLSMIAMVFYVIGSIGYATDKDVIRNVAWITAEQSGVNVYYALKKVYIKGQGTEQEQSYSDCSNNNGNVCDQCEEDGQGSFTLCVIGAVIALCTMSVCGSLSRTVSFPMQLVSIVFAAAACAAGVISLSLFMGNCYDKLDDQTNVDLEWGSGSVLVLIAMFLMAGVGGIQILSTFICVST</sequence>
<evidence type="ECO:0000256" key="1">
    <source>
        <dbReference type="SAM" id="Phobius"/>
    </source>
</evidence>
<organism evidence="2">
    <name type="scientific">Spumella elongata</name>
    <dbReference type="NCBI Taxonomy" id="89044"/>
    <lineage>
        <taxon>Eukaryota</taxon>
        <taxon>Sar</taxon>
        <taxon>Stramenopiles</taxon>
        <taxon>Ochrophyta</taxon>
        <taxon>Chrysophyceae</taxon>
        <taxon>Chromulinales</taxon>
        <taxon>Chromulinaceae</taxon>
        <taxon>Spumella</taxon>
    </lineage>
</organism>
<feature type="transmembrane region" description="Helical" evidence="1">
    <location>
        <begin position="7"/>
        <end position="28"/>
    </location>
</feature>
<dbReference type="EMBL" id="HBIC01053921">
    <property type="protein sequence ID" value="CAE0298835.1"/>
    <property type="molecule type" value="Transcribed_RNA"/>
</dbReference>
<proteinExistence type="predicted"/>
<dbReference type="AlphaFoldDB" id="A0A7S3MF55"/>
<feature type="transmembrane region" description="Helical" evidence="1">
    <location>
        <begin position="90"/>
        <end position="109"/>
    </location>
</feature>
<name>A0A7S3MF55_9STRA</name>
<keyword evidence="1" id="KW-0812">Transmembrane</keyword>
<reference evidence="2" key="1">
    <citation type="submission" date="2021-01" db="EMBL/GenBank/DDBJ databases">
        <authorList>
            <person name="Corre E."/>
            <person name="Pelletier E."/>
            <person name="Niang G."/>
            <person name="Scheremetjew M."/>
            <person name="Finn R."/>
            <person name="Kale V."/>
            <person name="Holt S."/>
            <person name="Cochrane G."/>
            <person name="Meng A."/>
            <person name="Brown T."/>
            <person name="Cohen L."/>
        </authorList>
    </citation>
    <scope>NUCLEOTIDE SEQUENCE</scope>
    <source>
        <strain evidence="2">CCAP 955/1</strain>
    </source>
</reference>
<keyword evidence="1" id="KW-1133">Transmembrane helix</keyword>
<gene>
    <name evidence="2" type="ORF">SELO1098_LOCUS27689</name>
</gene>
<evidence type="ECO:0000313" key="2">
    <source>
        <dbReference type="EMBL" id="CAE0298835.1"/>
    </source>
</evidence>